<keyword evidence="9" id="KW-1185">Reference proteome</keyword>
<evidence type="ECO:0000256" key="5">
    <source>
        <dbReference type="ARBA" id="ARBA00022692"/>
    </source>
</evidence>
<dbReference type="STRING" id="1675527.AIOL_003415"/>
<gene>
    <name evidence="8" type="ORF">AIOL_003415</name>
</gene>
<dbReference type="Pfam" id="PF02321">
    <property type="entry name" value="OEP"/>
    <property type="match status" value="2"/>
</dbReference>
<dbReference type="GO" id="GO:0015562">
    <property type="term" value="F:efflux transmembrane transporter activity"/>
    <property type="evidence" value="ECO:0007669"/>
    <property type="project" value="InterPro"/>
</dbReference>
<evidence type="ECO:0000313" key="9">
    <source>
        <dbReference type="Proteomes" id="UP000037178"/>
    </source>
</evidence>
<dbReference type="EMBL" id="LFTY01000002">
    <property type="protein sequence ID" value="KMW58441.1"/>
    <property type="molecule type" value="Genomic_DNA"/>
</dbReference>
<dbReference type="AlphaFoldDB" id="A0A0J9E6Y5"/>
<evidence type="ECO:0000256" key="3">
    <source>
        <dbReference type="ARBA" id="ARBA00022448"/>
    </source>
</evidence>
<comment type="caution">
    <text evidence="8">The sequence shown here is derived from an EMBL/GenBank/DDBJ whole genome shotgun (WGS) entry which is preliminary data.</text>
</comment>
<sequence>MKTGWIKGVAFAVVASAIWAPIEARAESLTDAFISAFRASNLLDQQRALLRAADEDVAQAAASLLPVITFVGRSSFNAPSLSPVATSNWTSTASLNATLTLYDNGRTRYAVDAAKETVLGVRSALVQAEQQVLLNAVQAYMEMIRAAQFVSLSQSNVRLITQELRAARDRFEVGEVTRTDVSIAEARLASSRGNLAAAQGDLEVARENYNAVVGRYPGNLRWPTNPPMKSRTLAAAKAFAARNHPSIDEAQRNVNAAELSIKRAGAAMGPTLGATAGHTVAEGLSSSSSVTLELSQTLYAGGARRSAKRQAVANRDAARAGLLQTVVTVKQNVGTAWANLSVSAARTEAARREVRAARVAFDGVREEAKFGSRTTLDVLNAEQDLLDARSNLISAEVQQYVSLYTLFSAMGVLTVEHLGLGIPTYDPVEYYNYATRHDPARVISRQGRALDRVLDALKR</sequence>
<dbReference type="GO" id="GO:0009279">
    <property type="term" value="C:cell outer membrane"/>
    <property type="evidence" value="ECO:0007669"/>
    <property type="project" value="UniProtKB-SubCell"/>
</dbReference>
<organism evidence="8 9">
    <name type="scientific">Candidatus Rhodobacter oscarellae</name>
    <dbReference type="NCBI Taxonomy" id="1675527"/>
    <lineage>
        <taxon>Bacteria</taxon>
        <taxon>Pseudomonadati</taxon>
        <taxon>Pseudomonadota</taxon>
        <taxon>Alphaproteobacteria</taxon>
        <taxon>Rhodobacterales</taxon>
        <taxon>Rhodobacter group</taxon>
        <taxon>Rhodobacter</taxon>
    </lineage>
</organism>
<reference evidence="8 9" key="1">
    <citation type="submission" date="2015-06" db="EMBL/GenBank/DDBJ databases">
        <title>Draft genome sequence of an Alphaproteobacteria species associated to the Mediterranean sponge Oscarella lobularis.</title>
        <authorList>
            <person name="Jourda C."/>
            <person name="Santini S."/>
            <person name="Claverie J.-M."/>
        </authorList>
    </citation>
    <scope>NUCLEOTIDE SEQUENCE [LARGE SCALE GENOMIC DNA]</scope>
    <source>
        <strain evidence="8">IGS</strain>
    </source>
</reference>
<dbReference type="NCBIfam" id="TIGR01844">
    <property type="entry name" value="type_I_sec_TolC"/>
    <property type="match status" value="1"/>
</dbReference>
<evidence type="ECO:0000256" key="4">
    <source>
        <dbReference type="ARBA" id="ARBA00022452"/>
    </source>
</evidence>
<dbReference type="PANTHER" id="PTHR30026:SF22">
    <property type="entry name" value="OUTER MEMBRANE EFFLUX PROTEIN"/>
    <property type="match status" value="1"/>
</dbReference>
<evidence type="ECO:0000256" key="6">
    <source>
        <dbReference type="ARBA" id="ARBA00023136"/>
    </source>
</evidence>
<dbReference type="InterPro" id="IPR003423">
    <property type="entry name" value="OMP_efflux"/>
</dbReference>
<dbReference type="SUPFAM" id="SSF56954">
    <property type="entry name" value="Outer membrane efflux proteins (OEP)"/>
    <property type="match status" value="1"/>
</dbReference>
<evidence type="ECO:0000256" key="2">
    <source>
        <dbReference type="ARBA" id="ARBA00007613"/>
    </source>
</evidence>
<accession>A0A0J9E6Y5</accession>
<dbReference type="InterPro" id="IPR051906">
    <property type="entry name" value="TolC-like"/>
</dbReference>
<dbReference type="Gene3D" id="1.20.1600.10">
    <property type="entry name" value="Outer membrane efflux proteins (OEP)"/>
    <property type="match status" value="1"/>
</dbReference>
<evidence type="ECO:0000256" key="7">
    <source>
        <dbReference type="ARBA" id="ARBA00023237"/>
    </source>
</evidence>
<name>A0A0J9E6Y5_9RHOB</name>
<keyword evidence="3" id="KW-0813">Transport</keyword>
<evidence type="ECO:0000256" key="1">
    <source>
        <dbReference type="ARBA" id="ARBA00004442"/>
    </source>
</evidence>
<keyword evidence="4" id="KW-1134">Transmembrane beta strand</keyword>
<dbReference type="Proteomes" id="UP000037178">
    <property type="component" value="Unassembled WGS sequence"/>
</dbReference>
<keyword evidence="7" id="KW-0998">Cell outer membrane</keyword>
<dbReference type="OrthoDB" id="9789368at2"/>
<evidence type="ECO:0000313" key="8">
    <source>
        <dbReference type="EMBL" id="KMW58441.1"/>
    </source>
</evidence>
<comment type="similarity">
    <text evidence="2">Belongs to the outer membrane factor (OMF) (TC 1.B.17) family.</text>
</comment>
<dbReference type="GO" id="GO:1990281">
    <property type="term" value="C:efflux pump complex"/>
    <property type="evidence" value="ECO:0007669"/>
    <property type="project" value="TreeGrafter"/>
</dbReference>
<protein>
    <submittedName>
        <fullName evidence="8">Type I secretion outer membrane protein, TolC</fullName>
    </submittedName>
</protein>
<keyword evidence="5" id="KW-0812">Transmembrane</keyword>
<comment type="subcellular location">
    <subcellularLocation>
        <location evidence="1">Cell outer membrane</location>
    </subcellularLocation>
</comment>
<dbReference type="PATRIC" id="fig|1675527.3.peg.3574"/>
<dbReference type="PANTHER" id="PTHR30026">
    <property type="entry name" value="OUTER MEMBRANE PROTEIN TOLC"/>
    <property type="match status" value="1"/>
</dbReference>
<dbReference type="RefSeq" id="WP_049644049.1">
    <property type="nucleotide sequence ID" value="NZ_LFTY01000002.1"/>
</dbReference>
<proteinExistence type="inferred from homology"/>
<keyword evidence="6" id="KW-0472">Membrane</keyword>
<dbReference type="InterPro" id="IPR010130">
    <property type="entry name" value="T1SS_OMP_TolC"/>
</dbReference>
<dbReference type="GO" id="GO:0015288">
    <property type="term" value="F:porin activity"/>
    <property type="evidence" value="ECO:0007669"/>
    <property type="project" value="TreeGrafter"/>
</dbReference>